<dbReference type="GeneTree" id="ENSGT00940000156738"/>
<dbReference type="OMA" id="FQFATII"/>
<dbReference type="Ensembl" id="ENSHCOT00000021613.1">
    <property type="protein sequence ID" value="ENSHCOP00000026440.1"/>
    <property type="gene ID" value="ENSHCOG00000017392.1"/>
</dbReference>
<comment type="subcellular location">
    <subcellularLocation>
        <location evidence="1">Membrane</location>
        <topology evidence="1">Multi-pass membrane protein</topology>
    </subcellularLocation>
</comment>
<keyword evidence="3 5" id="KW-1133">Transmembrane helix</keyword>
<reference evidence="6" key="1">
    <citation type="submission" date="2025-08" db="UniProtKB">
        <authorList>
            <consortium name="Ensembl"/>
        </authorList>
    </citation>
    <scope>IDENTIFICATION</scope>
</reference>
<dbReference type="Gene3D" id="1.20.120.350">
    <property type="entry name" value="Voltage-gated potassium channels. Chain C"/>
    <property type="match status" value="1"/>
</dbReference>
<feature type="transmembrane region" description="Helical" evidence="5">
    <location>
        <begin position="91"/>
        <end position="118"/>
    </location>
</feature>
<dbReference type="InterPro" id="IPR027359">
    <property type="entry name" value="Volt_channel_dom_sf"/>
</dbReference>
<evidence type="ECO:0000256" key="4">
    <source>
        <dbReference type="ARBA" id="ARBA00023136"/>
    </source>
</evidence>
<dbReference type="STRING" id="109280.ENSHCOP00000026440"/>
<dbReference type="AlphaFoldDB" id="A0A3Q2Z3W5"/>
<evidence type="ECO:0000313" key="6">
    <source>
        <dbReference type="Ensembl" id="ENSHCOP00000026440.1"/>
    </source>
</evidence>
<evidence type="ECO:0000256" key="3">
    <source>
        <dbReference type="ARBA" id="ARBA00022989"/>
    </source>
</evidence>
<reference evidence="6" key="2">
    <citation type="submission" date="2025-09" db="UniProtKB">
        <authorList>
            <consortium name="Ensembl"/>
        </authorList>
    </citation>
    <scope>IDENTIFICATION</scope>
</reference>
<name>A0A3Q2Z3W5_HIPCM</name>
<feature type="transmembrane region" description="Helical" evidence="5">
    <location>
        <begin position="138"/>
        <end position="161"/>
    </location>
</feature>
<proteinExistence type="predicted"/>
<keyword evidence="7" id="KW-1185">Reference proteome</keyword>
<evidence type="ECO:0000256" key="1">
    <source>
        <dbReference type="ARBA" id="ARBA00004141"/>
    </source>
</evidence>
<dbReference type="PANTHER" id="PTHR46842">
    <property type="entry name" value="TRANSMEMBRANE PROTEIN 266"/>
    <property type="match status" value="1"/>
</dbReference>
<keyword evidence="2 5" id="KW-0812">Transmembrane</keyword>
<evidence type="ECO:0000313" key="7">
    <source>
        <dbReference type="Proteomes" id="UP000264820"/>
    </source>
</evidence>
<dbReference type="Proteomes" id="UP000264820">
    <property type="component" value="Unplaced"/>
</dbReference>
<evidence type="ECO:0000256" key="2">
    <source>
        <dbReference type="ARBA" id="ARBA00022692"/>
    </source>
</evidence>
<dbReference type="GO" id="GO:0030425">
    <property type="term" value="C:dendrite"/>
    <property type="evidence" value="ECO:0007669"/>
    <property type="project" value="TreeGrafter"/>
</dbReference>
<dbReference type="PANTHER" id="PTHR46842:SF1">
    <property type="entry name" value="TRANSMEMBRANE PROTEIN 266"/>
    <property type="match status" value="1"/>
</dbReference>
<dbReference type="GO" id="GO:0005886">
    <property type="term" value="C:plasma membrane"/>
    <property type="evidence" value="ECO:0007669"/>
    <property type="project" value="InterPro"/>
</dbReference>
<dbReference type="GO" id="GO:0022832">
    <property type="term" value="F:voltage-gated channel activity"/>
    <property type="evidence" value="ECO:0007669"/>
    <property type="project" value="InterPro"/>
</dbReference>
<evidence type="ECO:0000256" key="5">
    <source>
        <dbReference type="SAM" id="Phobius"/>
    </source>
</evidence>
<dbReference type="SUPFAM" id="SSF81324">
    <property type="entry name" value="Voltage-gated potassium channels"/>
    <property type="match status" value="1"/>
</dbReference>
<keyword evidence="4 5" id="KW-0472">Membrane</keyword>
<accession>A0A3Q2Z3W5</accession>
<sequence>WFLIISFHCPHPSLSPTAALSDLEVISQQVDDESQCLAPPVQLMSFGYRDLPLTALDLSMAGSQLLSNADEDEGREGSNWLKPCCGRRVALWQLCLLSAGFNCVLVACVILVVLFLSLELLIDTKLLQFTNAFQFASIIHWISLIILSLFFSETVFRIVVLGIWDYIENKVEVFDGAVIVLSLAPMVASTVANGPSSPWDAISLIITLRIWRVKRIIDAYVLQVKVEMELEIQQCEKTKAVREEQLERLTQICQEQAFEIRQLRAHLAQQDLDLASEREAAMQIHRVWAKQGRSVQVVEGSTPGESDDEGAHRNPRELHATAVVRDDMNNYISQYYSEASSGPRVVTTASIDIHLPTNHIQSNAAHDLNLSYSSHPSCPPSFSSQDQSTVVQELLSSLSEDSCLAQKGLTVDPVNLKLPSPTGSEKASPEMDNRIKVFNRRNHQERRGRGCVLLQTKPLIHLQGGAAEPSLEEKYRLLDLHTVTERQRLNMS</sequence>
<dbReference type="InterPro" id="IPR042857">
    <property type="entry name" value="TMEM266"/>
</dbReference>
<organism evidence="6 7">
    <name type="scientific">Hippocampus comes</name>
    <name type="common">Tiger tail seahorse</name>
    <dbReference type="NCBI Taxonomy" id="109280"/>
    <lineage>
        <taxon>Eukaryota</taxon>
        <taxon>Metazoa</taxon>
        <taxon>Chordata</taxon>
        <taxon>Craniata</taxon>
        <taxon>Vertebrata</taxon>
        <taxon>Euteleostomi</taxon>
        <taxon>Actinopterygii</taxon>
        <taxon>Neopterygii</taxon>
        <taxon>Teleostei</taxon>
        <taxon>Neoteleostei</taxon>
        <taxon>Acanthomorphata</taxon>
        <taxon>Syngnathiaria</taxon>
        <taxon>Syngnathiformes</taxon>
        <taxon>Syngnathoidei</taxon>
        <taxon>Syngnathidae</taxon>
        <taxon>Hippocampus</taxon>
    </lineage>
</organism>
<protein>
    <submittedName>
        <fullName evidence="6">Transmembrane protein 266</fullName>
    </submittedName>
</protein>